<accession>A0A552UJ54</accession>
<evidence type="ECO:0008006" key="4">
    <source>
        <dbReference type="Google" id="ProtNLM"/>
    </source>
</evidence>
<keyword evidence="3" id="KW-1185">Reference proteome</keyword>
<comment type="caution">
    <text evidence="2">The sequence shown here is derived from an EMBL/GenBank/DDBJ whole genome shotgun (WGS) entry which is preliminary data.</text>
</comment>
<feature type="transmembrane region" description="Helical" evidence="1">
    <location>
        <begin position="20"/>
        <end position="40"/>
    </location>
</feature>
<dbReference type="AlphaFoldDB" id="A0A552UJ54"/>
<evidence type="ECO:0000256" key="1">
    <source>
        <dbReference type="SAM" id="Phobius"/>
    </source>
</evidence>
<dbReference type="Proteomes" id="UP000317894">
    <property type="component" value="Unassembled WGS sequence"/>
</dbReference>
<dbReference type="EMBL" id="VJWA01000001">
    <property type="protein sequence ID" value="TRW18268.1"/>
    <property type="molecule type" value="Genomic_DNA"/>
</dbReference>
<evidence type="ECO:0000313" key="2">
    <source>
        <dbReference type="EMBL" id="TRW18268.1"/>
    </source>
</evidence>
<gene>
    <name evidence="2" type="ORF">FMM06_09290</name>
</gene>
<protein>
    <recommendedName>
        <fullName evidence="4">PepSY domain-containing protein</fullName>
    </recommendedName>
</protein>
<keyword evidence="1" id="KW-1133">Transmembrane helix</keyword>
<organism evidence="2 3">
    <name type="scientific">Glacieibacterium frigidum</name>
    <dbReference type="NCBI Taxonomy" id="2593303"/>
    <lineage>
        <taxon>Bacteria</taxon>
        <taxon>Pseudomonadati</taxon>
        <taxon>Pseudomonadota</taxon>
        <taxon>Alphaproteobacteria</taxon>
        <taxon>Sphingomonadales</taxon>
        <taxon>Sphingosinicellaceae</taxon>
        <taxon>Glacieibacterium</taxon>
    </lineage>
</organism>
<feature type="transmembrane region" description="Helical" evidence="1">
    <location>
        <begin position="203"/>
        <end position="226"/>
    </location>
</feature>
<dbReference type="RefSeq" id="WP_144236961.1">
    <property type="nucleotide sequence ID" value="NZ_VJWA01000001.1"/>
</dbReference>
<name>A0A552UJ54_9SPHN</name>
<evidence type="ECO:0000313" key="3">
    <source>
        <dbReference type="Proteomes" id="UP000317894"/>
    </source>
</evidence>
<dbReference type="OrthoDB" id="9806195at2"/>
<keyword evidence="1" id="KW-0812">Transmembrane</keyword>
<keyword evidence="1" id="KW-0472">Membrane</keyword>
<reference evidence="2 3" key="1">
    <citation type="submission" date="2019-07" db="EMBL/GenBank/DDBJ databases">
        <title>Novel species isolated from glacier.</title>
        <authorList>
            <person name="Liu Q."/>
            <person name="Xin Y.-H."/>
        </authorList>
    </citation>
    <scope>NUCLEOTIDE SEQUENCE [LARGE SCALE GENOMIC DNA]</scope>
    <source>
        <strain evidence="2 3">LB1R16</strain>
    </source>
</reference>
<sequence>MIRLTPRRRGWRGWLYATHLWVGIVVAVQLLLWTASGLLMTANPIETVRGEHLRRTLAPVDLRGVGAVVSPAEAMTGRTDALELTTVLGRPVWRVTEGKAKWLVDARTGKHWTLTAADAVAVVRAATVLSGEPVVTRVPDPPPLELRRPGGAWRIDWPNGTHVYVGTAGDILALRTNTWRWHDLAWGLHILDPVEREDTHHPVLIASAVLSLISVISGIVLIVVYFRRRRA</sequence>
<proteinExistence type="predicted"/>